<feature type="region of interest" description="Disordered" evidence="10">
    <location>
        <begin position="1"/>
        <end position="23"/>
    </location>
</feature>
<keyword evidence="6 9" id="KW-0103">Bromodomain</keyword>
<feature type="domain" description="QLQ" evidence="15">
    <location>
        <begin position="296"/>
        <end position="331"/>
    </location>
</feature>
<dbReference type="Gene3D" id="1.20.920.10">
    <property type="entry name" value="Bromodomain-like"/>
    <property type="match status" value="1"/>
</dbReference>
<dbReference type="Pfam" id="PF14619">
    <property type="entry name" value="SnAC"/>
    <property type="match status" value="1"/>
</dbReference>
<dbReference type="Gene3D" id="3.40.50.300">
    <property type="entry name" value="P-loop containing nucleotide triphosphate hydrolases"/>
    <property type="match status" value="1"/>
</dbReference>
<dbReference type="SMART" id="SM00573">
    <property type="entry name" value="HSA"/>
    <property type="match status" value="1"/>
</dbReference>
<sequence length="1584" mass="184465">MSLNTNSSVNQPPAGYTTPQVPTITQERLRAIVMTIQTMKARGATEETDPEYAKLLNFLRAYKKQQLHLQQQQQLQHQLQHQTPDDPGIYSHSTDSDQQDLQPQEPSQTQQFELEQLRMLQQQLEQQNMENLKQQENEQLALLQRQKEQEEKLRQQLALQQQQKEQKLLLQLQKQKELEQRLKEQQMQLHHQPLSQSNSPLSQSPLQTQLQTQAFAQSDQSPQAAQKSAEAMHKLRQLQQLQQLKQQLQLKQLQQFQQKQLGDASNPSSPQLSQSPVRSQLQHHALQAQAPYVKPIFTSEQLSALKYQVYAFRLLSKNLPLSEHLKKAIFEDSIPQDDVTTPTISSRIVEATFLYHKPTSGILSNQNLHGKSSIGAKKSLPGSLKSPASNIQASRFQRLLISNTPPGGLDSMSLFIEREERVRTRTQRRLLQVEEYVDKFNQSDSTDEKVPLKAIIQLKSLRLLEEQKKLREEMVRGMKKAVTMSSSADRAALRKMKKQSLRDARIAERLEKQQRAELERREKQRHLDHLQGIITHGRDLMQWHRTFQAKQSKLGRAVVQYHSQIEREEMKRIERVSKERLRALRADDEEAYLKLIDQTKDTRITHLLQQTDVYLDSLSKAVRMQQTDALHQDPVTQGEVEAMDNYFDNDEDDHDDPDGSKLDYYMIAHRIKEDVEQPSILIGGKLKEYQIKGLQWMVSLYNNRLNGILADEMGLGKTIQTLSLITYLIERKHQNGPFLIIVPLSTLTNWNLEFEKWAPSVVKVVYKGPPNERKELYQTYIKYGNFQVLLTTFEYIIKDKNILGKVKWVHMIIDEGHRMKNVNSKLTSTLNQYYSTRYRLILTGTPLQNNLPELWALLNFVLPKVFNSVKSFDEWFNTPFANTGGQDKIEINEEESLLIIRRLHKVLRPFLLRRLKKDVESELPDKVEKVIKCKFSALQSKLYNQMRKHGMLFTTGGEKGTTGIKGLNNTIMQLRKICNHPFVFEDVERIINPSKLTNDTLFRVSGKFELLDRILPKFANTGHRVLMFFQMTTVMSIMEDFLLYRGFTYLRLDGTVKADDRTTLLKKFNAPDSPFQIFLLSTRAGGLGLNLQTADTVIIFDSDWNPHQDLQAQDRAHRIGQTKEVRILRLVSEGSVEETILARAQYKLDIDGKVIQAGKFDNKSTAEERDAFLRALLEVDNDQESDFEDDDNDDDLNELIARNDEELSIFKQMDLERQRVAEEKWINDGRRGRKPERLIQDYELPEVYRMEHDLKEEDDIEFMGRGQRLKGDVRYDDGLTEEQWLNALENDKVDVNDAIRDKSERKRRREERKVKHEDSNNETEDSNESKSKKRARLVKEESKEIEEDIGEVKRSKSRRRSEHEIPRKRRRSDRQVEDSADSEQTRHDSKSLRRTMEDLYTTVEDCTDPADGSRKRSLLFMELPSKKIYPQYYSMISQPIAMNIIKKRMRSGYYSNVRQFRDDFNLMFKNAQTFNQEGSWVYTDATIMKDAFDQRLQYLCPNEASLESIDRDNDSCEASTPRTHNSTGDHSEERAPKFSGFKIRIKPPKAPEGYTETKKRKKEKNHREVFSGSSEESDIGILED</sequence>
<reference evidence="16 17" key="1">
    <citation type="submission" date="2023-04" db="EMBL/GenBank/DDBJ databases">
        <title>Genome of Basidiobolus ranarum AG-B5.</title>
        <authorList>
            <person name="Stajich J.E."/>
            <person name="Carter-House D."/>
            <person name="Gryganskyi A."/>
        </authorList>
    </citation>
    <scope>NUCLEOTIDE SEQUENCE [LARGE SCALE GENOMIC DNA]</scope>
    <source>
        <strain evidence="16 17">AG-B5</strain>
    </source>
</reference>
<dbReference type="CDD" id="cd18793">
    <property type="entry name" value="SF2_C_SNF"/>
    <property type="match status" value="1"/>
</dbReference>
<keyword evidence="7" id="KW-0804">Transcription</keyword>
<dbReference type="Gene3D" id="1.20.5.170">
    <property type="match status" value="1"/>
</dbReference>
<dbReference type="SMART" id="SM00951">
    <property type="entry name" value="QLQ"/>
    <property type="match status" value="1"/>
</dbReference>
<feature type="compositionally biased region" description="Polar residues" evidence="10">
    <location>
        <begin position="1516"/>
        <end position="1526"/>
    </location>
</feature>
<dbReference type="InterPro" id="IPR001487">
    <property type="entry name" value="Bromodomain"/>
</dbReference>
<dbReference type="SMART" id="SM01314">
    <property type="entry name" value="SnAC"/>
    <property type="match status" value="1"/>
</dbReference>
<evidence type="ECO:0000256" key="8">
    <source>
        <dbReference type="ARBA" id="ARBA00023242"/>
    </source>
</evidence>
<dbReference type="SMART" id="SM00487">
    <property type="entry name" value="DEXDc"/>
    <property type="match status" value="1"/>
</dbReference>
<keyword evidence="2" id="KW-0547">Nucleotide-binding</keyword>
<dbReference type="InterPro" id="IPR036427">
    <property type="entry name" value="Bromodomain-like_sf"/>
</dbReference>
<dbReference type="PROSITE" id="PS50014">
    <property type="entry name" value="BROMODOMAIN_2"/>
    <property type="match status" value="1"/>
</dbReference>
<organism evidence="16 17">
    <name type="scientific">Basidiobolus ranarum</name>
    <dbReference type="NCBI Taxonomy" id="34480"/>
    <lineage>
        <taxon>Eukaryota</taxon>
        <taxon>Fungi</taxon>
        <taxon>Fungi incertae sedis</taxon>
        <taxon>Zoopagomycota</taxon>
        <taxon>Entomophthoromycotina</taxon>
        <taxon>Basidiobolomycetes</taxon>
        <taxon>Basidiobolales</taxon>
        <taxon>Basidiobolaceae</taxon>
        <taxon>Basidiobolus</taxon>
    </lineage>
</organism>
<dbReference type="Proteomes" id="UP001479436">
    <property type="component" value="Unassembled WGS sequence"/>
</dbReference>
<dbReference type="InterPro" id="IPR014012">
    <property type="entry name" value="HSA_dom"/>
</dbReference>
<dbReference type="PROSITE" id="PS00633">
    <property type="entry name" value="BROMODOMAIN_1"/>
    <property type="match status" value="1"/>
</dbReference>
<comment type="caution">
    <text evidence="16">The sequence shown here is derived from an EMBL/GenBank/DDBJ whole genome shotgun (WGS) entry which is preliminary data.</text>
</comment>
<feature type="region of interest" description="Disordered" evidence="10">
    <location>
        <begin position="1303"/>
        <end position="1396"/>
    </location>
</feature>
<dbReference type="Pfam" id="PF00439">
    <property type="entry name" value="Bromodomain"/>
    <property type="match status" value="1"/>
</dbReference>
<evidence type="ECO:0000259" key="14">
    <source>
        <dbReference type="PROSITE" id="PS51204"/>
    </source>
</evidence>
<evidence type="ECO:0000256" key="4">
    <source>
        <dbReference type="ARBA" id="ARBA00022840"/>
    </source>
</evidence>
<evidence type="ECO:0000313" key="16">
    <source>
        <dbReference type="EMBL" id="KAK9721803.1"/>
    </source>
</evidence>
<comment type="subcellular location">
    <subcellularLocation>
        <location evidence="1">Nucleus</location>
    </subcellularLocation>
</comment>
<evidence type="ECO:0000256" key="7">
    <source>
        <dbReference type="ARBA" id="ARBA00023163"/>
    </source>
</evidence>
<feature type="region of interest" description="Disordered" evidence="10">
    <location>
        <begin position="259"/>
        <end position="283"/>
    </location>
</feature>
<feature type="region of interest" description="Disordered" evidence="10">
    <location>
        <begin position="182"/>
        <end position="231"/>
    </location>
</feature>
<dbReference type="Pfam" id="PF00176">
    <property type="entry name" value="SNF2-rel_dom"/>
    <property type="match status" value="1"/>
</dbReference>
<dbReference type="PROSITE" id="PS51204">
    <property type="entry name" value="HSA"/>
    <property type="match status" value="1"/>
</dbReference>
<name>A0ABR2W6S5_9FUNG</name>
<dbReference type="SUPFAM" id="SSF52540">
    <property type="entry name" value="P-loop containing nucleoside triphosphate hydrolases"/>
    <property type="match status" value="2"/>
</dbReference>
<evidence type="ECO:0000256" key="3">
    <source>
        <dbReference type="ARBA" id="ARBA00022801"/>
    </source>
</evidence>
<dbReference type="Pfam" id="PF07529">
    <property type="entry name" value="HSA"/>
    <property type="match status" value="1"/>
</dbReference>
<proteinExistence type="predicted"/>
<feature type="domain" description="HSA" evidence="14">
    <location>
        <begin position="514"/>
        <end position="586"/>
    </location>
</feature>
<feature type="compositionally biased region" description="Low complexity" evidence="10">
    <location>
        <begin position="72"/>
        <end position="82"/>
    </location>
</feature>
<protein>
    <submittedName>
        <fullName evidence="16">ATP-dependent DNA helicase Snf21</fullName>
    </submittedName>
</protein>
<dbReference type="InterPro" id="IPR049730">
    <property type="entry name" value="SNF2/RAD54-like_C"/>
</dbReference>
<evidence type="ECO:0000259" key="15">
    <source>
        <dbReference type="PROSITE" id="PS51666"/>
    </source>
</evidence>
<evidence type="ECO:0000256" key="2">
    <source>
        <dbReference type="ARBA" id="ARBA00022741"/>
    </source>
</evidence>
<dbReference type="InterPro" id="IPR038718">
    <property type="entry name" value="SNF2-like_sf"/>
</dbReference>
<dbReference type="PRINTS" id="PR00503">
    <property type="entry name" value="BROMODOMAIN"/>
</dbReference>
<evidence type="ECO:0000256" key="10">
    <source>
        <dbReference type="SAM" id="MobiDB-lite"/>
    </source>
</evidence>
<feature type="region of interest" description="Disordered" evidence="10">
    <location>
        <begin position="72"/>
        <end position="109"/>
    </location>
</feature>
<dbReference type="PROSITE" id="PS51192">
    <property type="entry name" value="HELICASE_ATP_BIND_1"/>
    <property type="match status" value="1"/>
</dbReference>
<evidence type="ECO:0000256" key="5">
    <source>
        <dbReference type="ARBA" id="ARBA00023015"/>
    </source>
</evidence>
<evidence type="ECO:0000256" key="1">
    <source>
        <dbReference type="ARBA" id="ARBA00004123"/>
    </source>
</evidence>
<evidence type="ECO:0000313" key="17">
    <source>
        <dbReference type="Proteomes" id="UP001479436"/>
    </source>
</evidence>
<dbReference type="GO" id="GO:0004386">
    <property type="term" value="F:helicase activity"/>
    <property type="evidence" value="ECO:0007669"/>
    <property type="project" value="UniProtKB-KW"/>
</dbReference>
<evidence type="ECO:0000256" key="9">
    <source>
        <dbReference type="PROSITE-ProRule" id="PRU00035"/>
    </source>
</evidence>
<accession>A0ABR2W6S5</accession>
<dbReference type="PANTHER" id="PTHR10799">
    <property type="entry name" value="SNF2/RAD54 HELICASE FAMILY"/>
    <property type="match status" value="1"/>
</dbReference>
<keyword evidence="8" id="KW-0539">Nucleus</keyword>
<gene>
    <name evidence="16" type="primary">snf21_2</name>
    <name evidence="16" type="ORF">K7432_003125</name>
</gene>
<dbReference type="EMBL" id="JASJQH010006967">
    <property type="protein sequence ID" value="KAK9721803.1"/>
    <property type="molecule type" value="Genomic_DNA"/>
</dbReference>
<dbReference type="Gene3D" id="3.40.50.10810">
    <property type="entry name" value="Tandem AAA-ATPase domain"/>
    <property type="match status" value="1"/>
</dbReference>
<evidence type="ECO:0000259" key="13">
    <source>
        <dbReference type="PROSITE" id="PS51194"/>
    </source>
</evidence>
<feature type="compositionally biased region" description="Basic and acidic residues" evidence="10">
    <location>
        <begin position="1527"/>
        <end position="1536"/>
    </location>
</feature>
<dbReference type="InterPro" id="IPR027417">
    <property type="entry name" value="P-loop_NTPase"/>
</dbReference>
<dbReference type="InterPro" id="IPR029295">
    <property type="entry name" value="SnAC"/>
</dbReference>
<feature type="region of interest" description="Disordered" evidence="10">
    <location>
        <begin position="1510"/>
        <end position="1584"/>
    </location>
</feature>
<feature type="compositionally biased region" description="Basic residues" evidence="10">
    <location>
        <begin position="1355"/>
        <end position="1372"/>
    </location>
</feature>
<dbReference type="PROSITE" id="PS51666">
    <property type="entry name" value="QLQ"/>
    <property type="match status" value="1"/>
</dbReference>
<feature type="domain" description="Helicase ATP-binding" evidence="12">
    <location>
        <begin position="698"/>
        <end position="864"/>
    </location>
</feature>
<dbReference type="InterPro" id="IPR001650">
    <property type="entry name" value="Helicase_C-like"/>
</dbReference>
<feature type="compositionally biased region" description="Acidic residues" evidence="10">
    <location>
        <begin position="1575"/>
        <end position="1584"/>
    </location>
</feature>
<dbReference type="InterPro" id="IPR018359">
    <property type="entry name" value="Bromodomain_CS"/>
</dbReference>
<evidence type="ECO:0000259" key="12">
    <source>
        <dbReference type="PROSITE" id="PS51192"/>
    </source>
</evidence>
<keyword evidence="4" id="KW-0067">ATP-binding</keyword>
<keyword evidence="3" id="KW-0378">Hydrolase</keyword>
<evidence type="ECO:0000256" key="6">
    <source>
        <dbReference type="ARBA" id="ARBA00023117"/>
    </source>
</evidence>
<feature type="compositionally biased region" description="Low complexity" evidence="10">
    <location>
        <begin position="185"/>
        <end position="217"/>
    </location>
</feature>
<dbReference type="CDD" id="cd17996">
    <property type="entry name" value="DEXHc_SMARCA2_SMARCA4"/>
    <property type="match status" value="1"/>
</dbReference>
<feature type="domain" description="Bromo" evidence="11">
    <location>
        <begin position="1412"/>
        <end position="1482"/>
    </location>
</feature>
<feature type="compositionally biased region" description="Polar residues" evidence="10">
    <location>
        <begin position="99"/>
        <end position="109"/>
    </location>
</feature>
<evidence type="ECO:0000259" key="11">
    <source>
        <dbReference type="PROSITE" id="PS50014"/>
    </source>
</evidence>
<dbReference type="InterPro" id="IPR014978">
    <property type="entry name" value="Gln-Leu-Gln_QLQ"/>
</dbReference>
<dbReference type="SMART" id="SM00297">
    <property type="entry name" value="BROMO"/>
    <property type="match status" value="1"/>
</dbReference>
<dbReference type="SMART" id="SM00490">
    <property type="entry name" value="HELICc"/>
    <property type="match status" value="1"/>
</dbReference>
<dbReference type="InterPro" id="IPR014001">
    <property type="entry name" value="Helicase_ATP-bd"/>
</dbReference>
<dbReference type="Pfam" id="PF00271">
    <property type="entry name" value="Helicase_C"/>
    <property type="match status" value="1"/>
</dbReference>
<feature type="domain" description="Helicase C-terminal" evidence="13">
    <location>
        <begin position="1010"/>
        <end position="1171"/>
    </location>
</feature>
<keyword evidence="17" id="KW-1185">Reference proteome</keyword>
<dbReference type="PROSITE" id="PS51194">
    <property type="entry name" value="HELICASE_CTER"/>
    <property type="match status" value="1"/>
</dbReference>
<dbReference type="SUPFAM" id="SSF47370">
    <property type="entry name" value="Bromodomain"/>
    <property type="match status" value="1"/>
</dbReference>
<dbReference type="InterPro" id="IPR000330">
    <property type="entry name" value="SNF2_N"/>
</dbReference>
<feature type="compositionally biased region" description="Basic and acidic residues" evidence="10">
    <location>
        <begin position="1373"/>
        <end position="1396"/>
    </location>
</feature>
<keyword evidence="5" id="KW-0805">Transcription regulation</keyword>
<keyword evidence="16" id="KW-0347">Helicase</keyword>